<protein>
    <submittedName>
        <fullName evidence="2">Callose synthase 6</fullName>
    </submittedName>
</protein>
<evidence type="ECO:0000313" key="3">
    <source>
        <dbReference type="Proteomes" id="UP000257109"/>
    </source>
</evidence>
<proteinExistence type="predicted"/>
<comment type="caution">
    <text evidence="2">The sequence shown here is derived from an EMBL/GenBank/DDBJ whole genome shotgun (WGS) entry which is preliminary data.</text>
</comment>
<keyword evidence="1" id="KW-0472">Membrane</keyword>
<dbReference type="Proteomes" id="UP000257109">
    <property type="component" value="Unassembled WGS sequence"/>
</dbReference>
<feature type="non-terminal residue" evidence="2">
    <location>
        <position position="1"/>
    </location>
</feature>
<evidence type="ECO:0000256" key="1">
    <source>
        <dbReference type="SAM" id="Phobius"/>
    </source>
</evidence>
<evidence type="ECO:0000313" key="2">
    <source>
        <dbReference type="EMBL" id="RDY12785.1"/>
    </source>
</evidence>
<dbReference type="GO" id="GO:0003843">
    <property type="term" value="F:1,3-beta-D-glucan synthase activity"/>
    <property type="evidence" value="ECO:0007669"/>
    <property type="project" value="TreeGrafter"/>
</dbReference>
<keyword evidence="3" id="KW-1185">Reference proteome</keyword>
<organism evidence="2 3">
    <name type="scientific">Mucuna pruriens</name>
    <name type="common">Velvet bean</name>
    <name type="synonym">Dolichos pruriens</name>
    <dbReference type="NCBI Taxonomy" id="157652"/>
    <lineage>
        <taxon>Eukaryota</taxon>
        <taxon>Viridiplantae</taxon>
        <taxon>Streptophyta</taxon>
        <taxon>Embryophyta</taxon>
        <taxon>Tracheophyta</taxon>
        <taxon>Spermatophyta</taxon>
        <taxon>Magnoliopsida</taxon>
        <taxon>eudicotyledons</taxon>
        <taxon>Gunneridae</taxon>
        <taxon>Pentapetalae</taxon>
        <taxon>rosids</taxon>
        <taxon>fabids</taxon>
        <taxon>Fabales</taxon>
        <taxon>Fabaceae</taxon>
        <taxon>Papilionoideae</taxon>
        <taxon>50 kb inversion clade</taxon>
        <taxon>NPAAA clade</taxon>
        <taxon>indigoferoid/millettioid clade</taxon>
        <taxon>Phaseoleae</taxon>
        <taxon>Mucuna</taxon>
    </lineage>
</organism>
<name>A0A371ICR1_MUCPR</name>
<dbReference type="GO" id="GO:0005886">
    <property type="term" value="C:plasma membrane"/>
    <property type="evidence" value="ECO:0007669"/>
    <property type="project" value="TreeGrafter"/>
</dbReference>
<dbReference type="STRING" id="157652.A0A371ICR1"/>
<dbReference type="PANTHER" id="PTHR12741:SF16">
    <property type="entry name" value="CALLOSE SYNTHASE 7"/>
    <property type="match status" value="1"/>
</dbReference>
<gene>
    <name evidence="2" type="primary">CALS6</name>
    <name evidence="2" type="ORF">CR513_02383</name>
</gene>
<dbReference type="OrthoDB" id="1880850at2759"/>
<keyword evidence="1" id="KW-1133">Transmembrane helix</keyword>
<dbReference type="AlphaFoldDB" id="A0A371ICR1"/>
<dbReference type="EMBL" id="QJKJ01000406">
    <property type="protein sequence ID" value="RDY12785.1"/>
    <property type="molecule type" value="Genomic_DNA"/>
</dbReference>
<feature type="transmembrane region" description="Helical" evidence="1">
    <location>
        <begin position="50"/>
        <end position="70"/>
    </location>
</feature>
<dbReference type="PANTHER" id="PTHR12741">
    <property type="entry name" value="LYST-INTERACTING PROTEIN LIP5 DOPAMINE RESPONSIVE PROTEIN DRG-1"/>
    <property type="match status" value="1"/>
</dbReference>
<keyword evidence="1" id="KW-0812">Transmembrane</keyword>
<sequence length="109" mass="13139">MIYNLSEFCFSVLTPYFKEDVLYSGEDLNKENEDGISILFYLTKIYLGEYFYMLSFIFPLFSTCSLIHYLTLIERNDVLLVSFDPSVLHRICRRQWLFLYLHIVFKFKS</sequence>
<reference evidence="2" key="1">
    <citation type="submission" date="2018-05" db="EMBL/GenBank/DDBJ databases">
        <title>Draft genome of Mucuna pruriens seed.</title>
        <authorList>
            <person name="Nnadi N.E."/>
            <person name="Vos R."/>
            <person name="Hasami M.H."/>
            <person name="Devisetty U.K."/>
            <person name="Aguiy J.C."/>
        </authorList>
    </citation>
    <scope>NUCLEOTIDE SEQUENCE [LARGE SCALE GENOMIC DNA]</scope>
    <source>
        <strain evidence="2">JCA_2017</strain>
    </source>
</reference>
<accession>A0A371ICR1</accession>